<sequence>MKNKLLLFLLFFLFLGNEINAKNFDQALNNSKINFQLPLTVNLKDTIKKSNRTLKIAKAKAIIPVPQTTAGSACKKEIDMTVKVSMAASGGSGDVIEWFSSQTSNTILHTGSIYSPSVSQTTTYYVRTHAGADFSIRVPVVASVYTSPPAVSLSVSPTDAVICEGTPLTFTANGGADLFEFSIDGVPKQLMSTNRTFQTATLKKGQIVSVRTRYAVKFDGSITETAWGKGPMEDNMLSAPLSLNASNGYINSIKISPTEKNLVFGIAGKLGNNKSMLLFLDTKPGGFNLSNYGDEGNSIPSVKGFNYFNNNPSIFDSYFQADYCLTISTDDGGTNYFADIIELKTGNSTKLNLGNASTGFPSSVMGVNNGNSGIGDYNIGFEVEVLKSLIGYTVGDIKFFALTMQDDSALNYNVTNSFLSPELSSSLDYGSGAIDYNIKDPNPVVVSADALVPCYEQATVLVNLNENPTTATVGPDQYNCQLISSILGGNTPTIGSGVWSLKSGPGLVNFSNVNSGTSTATVNAEGIYVFTWTISNGVCPRSAADIKVEFVVPPLTPTASNQAECASSPIQTLTATATAQAGETIVWYDAATGGNVISNPTLNSLGTVTYYAESIKNTTSCVSSSRTAVTLTLYALPTITGTLSVCAGATTTLTGSATADAT</sequence>
<evidence type="ECO:0000313" key="3">
    <source>
        <dbReference type="EMBL" id="SEG52926.1"/>
    </source>
</evidence>
<dbReference type="AlphaFoldDB" id="A0A1H6AYR2"/>
<dbReference type="Pfam" id="PF19081">
    <property type="entry name" value="Ig_7"/>
    <property type="match status" value="2"/>
</dbReference>
<proteinExistence type="predicted"/>
<keyword evidence="4" id="KW-1185">Reference proteome</keyword>
<protein>
    <recommendedName>
        <fullName evidence="2">Ig-like domain-containing protein</fullName>
    </recommendedName>
</protein>
<reference evidence="4" key="1">
    <citation type="submission" date="2016-10" db="EMBL/GenBank/DDBJ databases">
        <authorList>
            <person name="Varghese N."/>
            <person name="Submissions S."/>
        </authorList>
    </citation>
    <scope>NUCLEOTIDE SEQUENCE [LARGE SCALE GENOMIC DNA]</scope>
    <source>
        <strain evidence="4">CGMCC 1.9230</strain>
    </source>
</reference>
<dbReference type="Proteomes" id="UP000236737">
    <property type="component" value="Unassembled WGS sequence"/>
</dbReference>
<evidence type="ECO:0000256" key="1">
    <source>
        <dbReference type="SAM" id="SignalP"/>
    </source>
</evidence>
<feature type="domain" description="Ig-like" evidence="2">
    <location>
        <begin position="554"/>
        <end position="632"/>
    </location>
</feature>
<dbReference type="EMBL" id="FNVP01000028">
    <property type="protein sequence ID" value="SEG52926.1"/>
    <property type="molecule type" value="Genomic_DNA"/>
</dbReference>
<feature type="signal peptide" evidence="1">
    <location>
        <begin position="1"/>
        <end position="21"/>
    </location>
</feature>
<feature type="domain" description="Ig-like" evidence="2">
    <location>
        <begin position="69"/>
        <end position="130"/>
    </location>
</feature>
<gene>
    <name evidence="3" type="ORF">SAMN04488130_1281</name>
</gene>
<accession>A0A1H6AYR2</accession>
<feature type="non-terminal residue" evidence="3">
    <location>
        <position position="662"/>
    </location>
</feature>
<keyword evidence="1" id="KW-0732">Signal</keyword>
<evidence type="ECO:0000313" key="4">
    <source>
        <dbReference type="Proteomes" id="UP000236737"/>
    </source>
</evidence>
<evidence type="ECO:0000259" key="2">
    <source>
        <dbReference type="Pfam" id="PF19081"/>
    </source>
</evidence>
<dbReference type="InterPro" id="IPR044023">
    <property type="entry name" value="Ig_7"/>
</dbReference>
<organism evidence="3 4">
    <name type="scientific">Flavobacterium urumqiense</name>
    <dbReference type="NCBI Taxonomy" id="935224"/>
    <lineage>
        <taxon>Bacteria</taxon>
        <taxon>Pseudomonadati</taxon>
        <taxon>Bacteroidota</taxon>
        <taxon>Flavobacteriia</taxon>
        <taxon>Flavobacteriales</taxon>
        <taxon>Flavobacteriaceae</taxon>
        <taxon>Flavobacterium</taxon>
    </lineage>
</organism>
<name>A0A1H6AYR2_9FLAO</name>
<feature type="chain" id="PRO_5009293181" description="Ig-like domain-containing protein" evidence="1">
    <location>
        <begin position="22"/>
        <end position="662"/>
    </location>
</feature>